<dbReference type="Proteomes" id="UP000630135">
    <property type="component" value="Unassembled WGS sequence"/>
</dbReference>
<evidence type="ECO:0000256" key="1">
    <source>
        <dbReference type="ARBA" id="ARBA00010923"/>
    </source>
</evidence>
<dbReference type="Gene3D" id="1.10.287.1120">
    <property type="entry name" value="Bipartite methylase S protein"/>
    <property type="match status" value="1"/>
</dbReference>
<keyword evidence="3" id="KW-0238">DNA-binding</keyword>
<dbReference type="InterPro" id="IPR000055">
    <property type="entry name" value="Restrct_endonuc_typeI_TRD"/>
</dbReference>
<reference evidence="6" key="4">
    <citation type="submission" date="2023-08" db="EMBL/GenBank/DDBJ databases">
        <authorList>
            <person name="Sun Q."/>
            <person name="Zhou Y."/>
        </authorList>
    </citation>
    <scope>NUCLEOTIDE SEQUENCE</scope>
    <source>
        <strain evidence="7">CGMCC 1.8884</strain>
        <strain evidence="6">CGMCC 1.8885</strain>
    </source>
</reference>
<dbReference type="InterPro" id="IPR052021">
    <property type="entry name" value="Type-I_RS_S_subunit"/>
</dbReference>
<dbReference type="GO" id="GO:0009307">
    <property type="term" value="P:DNA restriction-modification system"/>
    <property type="evidence" value="ECO:0007669"/>
    <property type="project" value="UniProtKB-KW"/>
</dbReference>
<dbReference type="EMBL" id="BMMA01000017">
    <property type="protein sequence ID" value="GGI84649.1"/>
    <property type="molecule type" value="Genomic_DNA"/>
</dbReference>
<dbReference type="PANTHER" id="PTHR30408:SF12">
    <property type="entry name" value="TYPE I RESTRICTION ENZYME MJAVIII SPECIFICITY SUBUNIT"/>
    <property type="match status" value="1"/>
</dbReference>
<evidence type="ECO:0000256" key="2">
    <source>
        <dbReference type="ARBA" id="ARBA00022747"/>
    </source>
</evidence>
<reference evidence="6" key="2">
    <citation type="journal article" date="2014" name="Int. J. Syst. Evol. Microbiol.">
        <title>Complete genome sequence of Corynebacterium casei LMG S-19264T (=DSM 44701T), isolated from a smear-ripened cheese.</title>
        <authorList>
            <consortium name="US DOE Joint Genome Institute (JGI-PGF)"/>
            <person name="Walter F."/>
            <person name="Albersmeier A."/>
            <person name="Kalinowski J."/>
            <person name="Ruckert C."/>
        </authorList>
    </citation>
    <scope>NUCLEOTIDE SEQUENCE</scope>
    <source>
        <strain evidence="6">CGMCC 1.8885</strain>
    </source>
</reference>
<proteinExistence type="inferred from homology"/>
<dbReference type="AlphaFoldDB" id="A0AAV4K842"/>
<comment type="similarity">
    <text evidence="1">Belongs to the type-I restriction system S methylase family.</text>
</comment>
<accession>A0AAV4K842</accession>
<dbReference type="EMBL" id="BMLZ01000017">
    <property type="protein sequence ID" value="GGP29869.1"/>
    <property type="molecule type" value="Genomic_DNA"/>
</dbReference>
<keyword evidence="8" id="KW-1185">Reference proteome</keyword>
<keyword evidence="2" id="KW-0680">Restriction system</keyword>
<evidence type="ECO:0000259" key="5">
    <source>
        <dbReference type="Pfam" id="PF01420"/>
    </source>
</evidence>
<name>A0AAV4K842_9DEIO</name>
<evidence type="ECO:0000313" key="6">
    <source>
        <dbReference type="EMBL" id="GGI84649.1"/>
    </source>
</evidence>
<gene>
    <name evidence="7" type="ORF">GCM10008021_15200</name>
    <name evidence="6" type="ORF">GCM10010914_18810</name>
</gene>
<keyword evidence="4" id="KW-0175">Coiled coil</keyword>
<feature type="coiled-coil region" evidence="4">
    <location>
        <begin position="45"/>
        <end position="72"/>
    </location>
</feature>
<protein>
    <recommendedName>
        <fullName evidence="5">Type I restriction modification DNA specificity domain-containing protein</fullName>
    </recommendedName>
</protein>
<dbReference type="InterPro" id="IPR044946">
    <property type="entry name" value="Restrct_endonuc_typeI_TRD_sf"/>
</dbReference>
<evidence type="ECO:0000256" key="3">
    <source>
        <dbReference type="ARBA" id="ARBA00023125"/>
    </source>
</evidence>
<evidence type="ECO:0000313" key="9">
    <source>
        <dbReference type="Proteomes" id="UP000652720"/>
    </source>
</evidence>
<dbReference type="PANTHER" id="PTHR30408">
    <property type="entry name" value="TYPE-1 RESTRICTION ENZYME ECOKI SPECIFICITY PROTEIN"/>
    <property type="match status" value="1"/>
</dbReference>
<dbReference type="Pfam" id="PF01420">
    <property type="entry name" value="Methylase_S"/>
    <property type="match status" value="1"/>
</dbReference>
<feature type="domain" description="Type I restriction modification DNA specificity" evidence="5">
    <location>
        <begin position="13"/>
        <end position="63"/>
    </location>
</feature>
<evidence type="ECO:0000313" key="7">
    <source>
        <dbReference type="EMBL" id="GGP29869.1"/>
    </source>
</evidence>
<organism evidence="6 9">
    <name type="scientific">Deinococcus wulumuqiensis</name>
    <dbReference type="NCBI Taxonomy" id="980427"/>
    <lineage>
        <taxon>Bacteria</taxon>
        <taxon>Thermotogati</taxon>
        <taxon>Deinococcota</taxon>
        <taxon>Deinococci</taxon>
        <taxon>Deinococcales</taxon>
        <taxon>Deinococcaceae</taxon>
        <taxon>Deinococcus</taxon>
    </lineage>
</organism>
<dbReference type="SUPFAM" id="SSF116734">
    <property type="entry name" value="DNA methylase specificity domain"/>
    <property type="match status" value="1"/>
</dbReference>
<dbReference type="Proteomes" id="UP000652720">
    <property type="component" value="Unassembled WGS sequence"/>
</dbReference>
<dbReference type="GO" id="GO:0003677">
    <property type="term" value="F:DNA binding"/>
    <property type="evidence" value="ECO:0007669"/>
    <property type="project" value="UniProtKB-KW"/>
</dbReference>
<reference evidence="8" key="3">
    <citation type="journal article" date="2019" name="Int. J. Syst. Evol. Microbiol.">
        <title>The Global Catalogue of Microorganisms (GCM) 10K type strain sequencing project: providing services to taxonomists for standard genome sequencing and annotation.</title>
        <authorList>
            <consortium name="The Broad Institute Genomics Platform"/>
            <consortium name="The Broad Institute Genome Sequencing Center for Infectious Disease"/>
            <person name="Wu L."/>
            <person name="Ma J."/>
        </authorList>
    </citation>
    <scope>NUCLEOTIDE SEQUENCE [LARGE SCALE GENOMIC DNA]</scope>
    <source>
        <strain evidence="8">CGMCC 1.8884</strain>
    </source>
</reference>
<evidence type="ECO:0000313" key="8">
    <source>
        <dbReference type="Proteomes" id="UP000630135"/>
    </source>
</evidence>
<evidence type="ECO:0000256" key="4">
    <source>
        <dbReference type="SAM" id="Coils"/>
    </source>
</evidence>
<sequence>MIRIFERHSQGLTSDTWNLKFTHFSKIKIKLPNLLPEQQGIASILSTLDGEIASLEALKAKVQEQKRGLMDELLTGRIRVRVQE</sequence>
<reference evidence="7" key="1">
    <citation type="journal article" date="2014" name="Int. J. Syst. Evol. Microbiol.">
        <title>Complete genome of a new Firmicutes species belonging to the dominant human colonic microbiota ('Ruminococcus bicirculans') reveals two chromosomes and a selective capacity to utilize plant glucans.</title>
        <authorList>
            <consortium name="NISC Comparative Sequencing Program"/>
            <person name="Wegmann U."/>
            <person name="Louis P."/>
            <person name="Goesmann A."/>
            <person name="Henrissat B."/>
            <person name="Duncan S.H."/>
            <person name="Flint H.J."/>
        </authorList>
    </citation>
    <scope>NUCLEOTIDE SEQUENCE</scope>
    <source>
        <strain evidence="7">CGMCC 1.8884</strain>
    </source>
</reference>
<dbReference type="Gene3D" id="3.90.220.20">
    <property type="entry name" value="DNA methylase specificity domains"/>
    <property type="match status" value="1"/>
</dbReference>
<comment type="caution">
    <text evidence="6">The sequence shown here is derived from an EMBL/GenBank/DDBJ whole genome shotgun (WGS) entry which is preliminary data.</text>
</comment>